<dbReference type="EMBL" id="RCTF01000013">
    <property type="protein sequence ID" value="RLP76213.1"/>
    <property type="molecule type" value="Genomic_DNA"/>
</dbReference>
<dbReference type="InterPro" id="IPR007820">
    <property type="entry name" value="AbrB_fam"/>
</dbReference>
<evidence type="ECO:0000313" key="2">
    <source>
        <dbReference type="EMBL" id="RLP76213.1"/>
    </source>
</evidence>
<feature type="transmembrane region" description="Helical" evidence="1">
    <location>
        <begin position="326"/>
        <end position="347"/>
    </location>
</feature>
<dbReference type="GO" id="GO:0016020">
    <property type="term" value="C:membrane"/>
    <property type="evidence" value="ECO:0007669"/>
    <property type="project" value="InterPro"/>
</dbReference>
<feature type="transmembrane region" description="Helical" evidence="1">
    <location>
        <begin position="185"/>
        <end position="203"/>
    </location>
</feature>
<keyword evidence="1" id="KW-1133">Transmembrane helix</keyword>
<feature type="transmembrane region" description="Helical" evidence="1">
    <location>
        <begin position="210"/>
        <end position="229"/>
    </location>
</feature>
<feature type="transmembrane region" description="Helical" evidence="1">
    <location>
        <begin position="95"/>
        <end position="117"/>
    </location>
</feature>
<comment type="caution">
    <text evidence="2">The sequence shown here is derived from an EMBL/GenBank/DDBJ whole genome shotgun (WGS) entry which is preliminary data.</text>
</comment>
<keyword evidence="1" id="KW-0812">Transmembrane</keyword>
<dbReference type="PANTHER" id="PTHR38457:SF1">
    <property type="entry name" value="REGULATOR ABRB-RELATED"/>
    <property type="match status" value="1"/>
</dbReference>
<dbReference type="AlphaFoldDB" id="A0A3L7A7B8"/>
<evidence type="ECO:0000256" key="1">
    <source>
        <dbReference type="SAM" id="Phobius"/>
    </source>
</evidence>
<name>A0A3L7A7B8_9HYPH</name>
<sequence>MTRLRTTFSRLPAWARTAILIALCLAGGLAFRAAHVPLPFLLGALFVSAAFGLSGFEVKLHDAFRQGGQAAVGFSVGLFFTPPVALRLLELGWLMVATGFASILAALFLARALALFGRCDRRTAFFSAMPGGLAEMAVLAHTFGASTTLVSLAQSLRVVLIVLIIPPAMTLAIGGERHHLAELPALEPHLLLLGLALCVPLALGLRRLKIFNPFLLAGLALGMGMALVIARATHAPLLVTAGAQLAIGAALGCRFQRDQIRHVLATPFLPAAAVTTLLLMAANVVFAALALHYVALPTGVLAMAPGGIAEMSLTAEALGLAPPLVAAWQLVRILTVVLLTGPLYRLYERISAR</sequence>
<feature type="transmembrane region" description="Helical" evidence="1">
    <location>
        <begin position="70"/>
        <end position="89"/>
    </location>
</feature>
<feature type="transmembrane region" description="Helical" evidence="1">
    <location>
        <begin position="267"/>
        <end position="295"/>
    </location>
</feature>
<dbReference type="Pfam" id="PF05145">
    <property type="entry name" value="AbrB"/>
    <property type="match status" value="1"/>
</dbReference>
<dbReference type="GO" id="GO:0010468">
    <property type="term" value="P:regulation of gene expression"/>
    <property type="evidence" value="ECO:0007669"/>
    <property type="project" value="InterPro"/>
</dbReference>
<feature type="transmembrane region" description="Helical" evidence="1">
    <location>
        <begin position="235"/>
        <end position="255"/>
    </location>
</feature>
<organism evidence="2 3">
    <name type="scientific">Xanthobacter tagetidis</name>
    <dbReference type="NCBI Taxonomy" id="60216"/>
    <lineage>
        <taxon>Bacteria</taxon>
        <taxon>Pseudomonadati</taxon>
        <taxon>Pseudomonadota</taxon>
        <taxon>Alphaproteobacteria</taxon>
        <taxon>Hyphomicrobiales</taxon>
        <taxon>Xanthobacteraceae</taxon>
        <taxon>Xanthobacter</taxon>
    </lineage>
</organism>
<reference evidence="2 3" key="1">
    <citation type="submission" date="2018-10" db="EMBL/GenBank/DDBJ databases">
        <title>Xanthobacter tagetidis genome sequencing and assembly.</title>
        <authorList>
            <person name="Maclea K.S."/>
            <person name="Goen A.E."/>
            <person name="Fatima S.A."/>
        </authorList>
    </citation>
    <scope>NUCLEOTIDE SEQUENCE [LARGE SCALE GENOMIC DNA]</scope>
    <source>
        <strain evidence="2 3">ATCC 700314</strain>
    </source>
</reference>
<accession>A0A3L7A7B8</accession>
<gene>
    <name evidence="2" type="ORF">D9R14_15465</name>
</gene>
<feature type="transmembrane region" description="Helical" evidence="1">
    <location>
        <begin position="40"/>
        <end position="58"/>
    </location>
</feature>
<dbReference type="RefSeq" id="WP_121624244.1">
    <property type="nucleotide sequence ID" value="NZ_JACIIW010000005.1"/>
</dbReference>
<evidence type="ECO:0000313" key="3">
    <source>
        <dbReference type="Proteomes" id="UP000269692"/>
    </source>
</evidence>
<keyword evidence="1" id="KW-0472">Membrane</keyword>
<protein>
    <submittedName>
        <fullName evidence="2">AbrB family transcriptional regulator</fullName>
    </submittedName>
</protein>
<dbReference type="NCBIfam" id="TIGR03082">
    <property type="entry name" value="Gneg_AbrB_dup"/>
    <property type="match status" value="1"/>
</dbReference>
<dbReference type="OrthoDB" id="7157734at2"/>
<keyword evidence="3" id="KW-1185">Reference proteome</keyword>
<dbReference type="PANTHER" id="PTHR38457">
    <property type="entry name" value="REGULATOR ABRB-RELATED"/>
    <property type="match status" value="1"/>
</dbReference>
<dbReference type="Proteomes" id="UP000269692">
    <property type="component" value="Unassembled WGS sequence"/>
</dbReference>
<proteinExistence type="predicted"/>
<dbReference type="PIRSF" id="PIRSF038991">
    <property type="entry name" value="Protein_AbrB"/>
    <property type="match status" value="1"/>
</dbReference>
<dbReference type="InterPro" id="IPR017516">
    <property type="entry name" value="AbrB_dup"/>
</dbReference>